<evidence type="ECO:0000313" key="1">
    <source>
        <dbReference type="Proteomes" id="UP000035680"/>
    </source>
</evidence>
<reference evidence="2" key="2">
    <citation type="submission" date="2015-08" db="UniProtKB">
        <authorList>
            <consortium name="WormBaseParasite"/>
        </authorList>
    </citation>
    <scope>IDENTIFICATION</scope>
</reference>
<dbReference type="WBParaSite" id="SVE_0894700.1">
    <property type="protein sequence ID" value="SVE_0894700.1"/>
    <property type="gene ID" value="SVE_0894700"/>
</dbReference>
<keyword evidence="1" id="KW-1185">Reference proteome</keyword>
<name>A0A0K0FJ75_STRVS</name>
<dbReference type="Proteomes" id="UP000035680">
    <property type="component" value="Unassembled WGS sequence"/>
</dbReference>
<evidence type="ECO:0000313" key="2">
    <source>
        <dbReference type="WBParaSite" id="SVE_0894700.1"/>
    </source>
</evidence>
<protein>
    <submittedName>
        <fullName evidence="2">F-box/LRR-repeat protein 2</fullName>
    </submittedName>
</protein>
<dbReference type="AlphaFoldDB" id="A0A0K0FJ75"/>
<accession>A0A0K0FJ75</accession>
<reference evidence="1" key="1">
    <citation type="submission" date="2014-07" db="EMBL/GenBank/DDBJ databases">
        <authorList>
            <person name="Martin A.A"/>
            <person name="De Silva N."/>
        </authorList>
    </citation>
    <scope>NUCLEOTIDE SEQUENCE</scope>
</reference>
<proteinExistence type="predicted"/>
<sequence>MADLSSNQNNLFCVDLINREIKDVDEDELLADPVKRHNKYLREREFTLEGILRLLQLGEKVGTVLKRIFMNNIHDVRQLFVTKQTKELEIAGVANKGQLTDAIRMDVDKAVKATLPKNIDYGVLRSTEEIKKMLQFMVNVKAKTVSCCINGSGQVAFPVGISVPKLIHFKVEFLSDVFSSAFPESIRVLWLCGSIPLGQQVCNLNGLTKLQVLVVSGCAIMSQAMETIPVSNELKYILTLCKSAENIFSTQVIIIPSGRYNGELATSSESYRKAMFLRRRGIVFAKGFSSFDKFAVCSLPDEIQEEYKEVKRSRSSTLKKVDF</sequence>
<organism evidence="1 2">
    <name type="scientific">Strongyloides venezuelensis</name>
    <name type="common">Threadworm</name>
    <dbReference type="NCBI Taxonomy" id="75913"/>
    <lineage>
        <taxon>Eukaryota</taxon>
        <taxon>Metazoa</taxon>
        <taxon>Ecdysozoa</taxon>
        <taxon>Nematoda</taxon>
        <taxon>Chromadorea</taxon>
        <taxon>Rhabditida</taxon>
        <taxon>Tylenchina</taxon>
        <taxon>Panagrolaimomorpha</taxon>
        <taxon>Strongyloidoidea</taxon>
        <taxon>Strongyloididae</taxon>
        <taxon>Strongyloides</taxon>
    </lineage>
</organism>